<feature type="transmembrane region" description="Helical" evidence="1">
    <location>
        <begin position="17"/>
        <end position="38"/>
    </location>
</feature>
<evidence type="ECO:0000313" key="4">
    <source>
        <dbReference type="EMBL" id="SNV48453.1"/>
    </source>
</evidence>
<sequence>MKFLEELASFFGRFHPILVHMPIGMLVLAFAMAAFAKFKKGLDFGSAIRFSLLLGALAAVLAAITGFLLSQDGGYEEDVLDFHQWLGISVAVLSLLCYWLYRDGYAVQGILGRLKSQRFTMLLAVVVLLGFTGHFGGTLTHGKGYIKDALPSDIKGFMGIKDEEEEIMVLENVQEAEVYGQVIQPILKARCQGCHGEKKQEGEFALHNQESLLKGGESGSLLEAGNKDKSELYRRLILPEGHEDRMPPKGRKPITADQIKLIAWWIDSGLTFEKKVKQLEQGEEIATILKKLESPAEPAESPMLYADLPEAPDLPENRLDAWQAKGIKVLPIATENNYVTINAINYPELSDKDIEDLMHIKENIVQLKLGHTKVTDQGMKLLASLPNLIRLHLEHTEVSDKGMEDLKSAPQLAYLNIVGTKVTEKGVEQLNSIKSLKDIYAFQSGARFNPDIPKGNGKSRVDTGNYELPFLESDTIKY</sequence>
<keyword evidence="1" id="KW-0812">Transmembrane</keyword>
<dbReference type="Gene3D" id="3.80.10.10">
    <property type="entry name" value="Ribonuclease Inhibitor"/>
    <property type="match status" value="1"/>
</dbReference>
<dbReference type="AlphaFoldDB" id="A0AAJ4XAT3"/>
<proteinExistence type="predicted"/>
<feature type="domain" description="DUF2231" evidence="3">
    <location>
        <begin position="14"/>
        <end position="141"/>
    </location>
</feature>
<feature type="domain" description="Cytochrome C Planctomycete-type" evidence="2">
    <location>
        <begin position="191"/>
        <end position="250"/>
    </location>
</feature>
<dbReference type="Pfam" id="PF09990">
    <property type="entry name" value="DUF2231"/>
    <property type="match status" value="1"/>
</dbReference>
<dbReference type="GO" id="GO:0020037">
    <property type="term" value="F:heme binding"/>
    <property type="evidence" value="ECO:0007669"/>
    <property type="project" value="InterPro"/>
</dbReference>
<dbReference type="InterPro" id="IPR011429">
    <property type="entry name" value="Cyt_c_Planctomycete-type"/>
</dbReference>
<name>A0AAJ4XAT3_9SPHI</name>
<keyword evidence="1" id="KW-1133">Transmembrane helix</keyword>
<dbReference type="Proteomes" id="UP000215355">
    <property type="component" value="Chromosome 1"/>
</dbReference>
<dbReference type="InterPro" id="IPR036909">
    <property type="entry name" value="Cyt_c-like_dom_sf"/>
</dbReference>
<keyword evidence="1" id="KW-0472">Membrane</keyword>
<reference evidence="4 5" key="1">
    <citation type="submission" date="2017-06" db="EMBL/GenBank/DDBJ databases">
        <authorList>
            <consortium name="Pathogen Informatics"/>
        </authorList>
    </citation>
    <scope>NUCLEOTIDE SEQUENCE [LARGE SCALE GENOMIC DNA]</scope>
    <source>
        <strain evidence="4 5">NCTC12149</strain>
    </source>
</reference>
<dbReference type="PANTHER" id="PTHR35889">
    <property type="entry name" value="CYCLOINULO-OLIGOSACCHARIDE FRUCTANOTRANSFERASE-RELATED"/>
    <property type="match status" value="1"/>
</dbReference>
<dbReference type="EMBL" id="LT906468">
    <property type="protein sequence ID" value="SNV48453.1"/>
    <property type="molecule type" value="Genomic_DNA"/>
</dbReference>
<gene>
    <name evidence="4" type="ORF">SAMEA4412673_01560</name>
</gene>
<evidence type="ECO:0000256" key="1">
    <source>
        <dbReference type="SAM" id="Phobius"/>
    </source>
</evidence>
<feature type="transmembrane region" description="Helical" evidence="1">
    <location>
        <begin position="82"/>
        <end position="101"/>
    </location>
</feature>
<dbReference type="GO" id="GO:0009055">
    <property type="term" value="F:electron transfer activity"/>
    <property type="evidence" value="ECO:0007669"/>
    <property type="project" value="InterPro"/>
</dbReference>
<dbReference type="PANTHER" id="PTHR35889:SF3">
    <property type="entry name" value="F-BOX DOMAIN-CONTAINING PROTEIN"/>
    <property type="match status" value="1"/>
</dbReference>
<protein>
    <submittedName>
        <fullName evidence="4">Predicted membrane protein</fullName>
    </submittedName>
</protein>
<dbReference type="InterPro" id="IPR032675">
    <property type="entry name" value="LRR_dom_sf"/>
</dbReference>
<organism evidence="4 5">
    <name type="scientific">Sphingobacterium mizutaii</name>
    <dbReference type="NCBI Taxonomy" id="1010"/>
    <lineage>
        <taxon>Bacteria</taxon>
        <taxon>Pseudomonadati</taxon>
        <taxon>Bacteroidota</taxon>
        <taxon>Sphingobacteriia</taxon>
        <taxon>Sphingobacteriales</taxon>
        <taxon>Sphingobacteriaceae</taxon>
        <taxon>Sphingobacterium</taxon>
    </lineage>
</organism>
<dbReference type="SUPFAM" id="SSF52047">
    <property type="entry name" value="RNI-like"/>
    <property type="match status" value="1"/>
</dbReference>
<dbReference type="KEGG" id="smiz:4412673_01560"/>
<accession>A0AAJ4XAT3</accession>
<evidence type="ECO:0000259" key="3">
    <source>
        <dbReference type="Pfam" id="PF09990"/>
    </source>
</evidence>
<feature type="transmembrane region" description="Helical" evidence="1">
    <location>
        <begin position="121"/>
        <end position="139"/>
    </location>
</feature>
<feature type="transmembrane region" description="Helical" evidence="1">
    <location>
        <begin position="50"/>
        <end position="70"/>
    </location>
</feature>
<dbReference type="SUPFAM" id="SSF46626">
    <property type="entry name" value="Cytochrome c"/>
    <property type="match status" value="1"/>
</dbReference>
<evidence type="ECO:0000259" key="2">
    <source>
        <dbReference type="Pfam" id="PF07635"/>
    </source>
</evidence>
<dbReference type="RefSeq" id="WP_093095516.1">
    <property type="nucleotide sequence ID" value="NZ_FNGK01000001.1"/>
</dbReference>
<dbReference type="InterPro" id="IPR019251">
    <property type="entry name" value="DUF2231_TM"/>
</dbReference>
<dbReference type="Pfam" id="PF07635">
    <property type="entry name" value="PSCyt1"/>
    <property type="match status" value="1"/>
</dbReference>
<evidence type="ECO:0000313" key="5">
    <source>
        <dbReference type="Proteomes" id="UP000215355"/>
    </source>
</evidence>